<keyword evidence="2" id="KW-1185">Reference proteome</keyword>
<proteinExistence type="predicted"/>
<feature type="non-terminal residue" evidence="1">
    <location>
        <position position="52"/>
    </location>
</feature>
<name>A0A1Q9BEU1_SYMMI</name>
<evidence type="ECO:0000313" key="2">
    <source>
        <dbReference type="Proteomes" id="UP000186817"/>
    </source>
</evidence>
<evidence type="ECO:0000313" key="1">
    <source>
        <dbReference type="EMBL" id="OLP67860.1"/>
    </source>
</evidence>
<gene>
    <name evidence="1" type="ORF">AK812_SmicGene48476</name>
</gene>
<dbReference type="Proteomes" id="UP000186817">
    <property type="component" value="Unassembled WGS sequence"/>
</dbReference>
<feature type="non-terminal residue" evidence="1">
    <location>
        <position position="1"/>
    </location>
</feature>
<reference evidence="1 2" key="1">
    <citation type="submission" date="2016-02" db="EMBL/GenBank/DDBJ databases">
        <title>Genome analysis of coral dinoflagellate symbionts highlights evolutionary adaptations to a symbiotic lifestyle.</title>
        <authorList>
            <person name="Aranda M."/>
            <person name="Li Y."/>
            <person name="Liew Y.J."/>
            <person name="Baumgarten S."/>
            <person name="Simakov O."/>
            <person name="Wilson M."/>
            <person name="Piel J."/>
            <person name="Ashoor H."/>
            <person name="Bougouffa S."/>
            <person name="Bajic V.B."/>
            <person name="Ryu T."/>
            <person name="Ravasi T."/>
            <person name="Bayer T."/>
            <person name="Micklem G."/>
            <person name="Kim H."/>
            <person name="Bhak J."/>
            <person name="Lajeunesse T.C."/>
            <person name="Voolstra C.R."/>
        </authorList>
    </citation>
    <scope>NUCLEOTIDE SEQUENCE [LARGE SCALE GENOMIC DNA]</scope>
    <source>
        <strain evidence="1 2">CCMP2467</strain>
    </source>
</reference>
<dbReference type="EMBL" id="LSRX01007978">
    <property type="protein sequence ID" value="OLP67860.1"/>
    <property type="molecule type" value="Genomic_DNA"/>
</dbReference>
<sequence length="52" mass="5742">RPCGSSGIRRLVRSPTEECQAQRRLRLHLPARCLCRLGVQPLGPGLHPQTAV</sequence>
<protein>
    <submittedName>
        <fullName evidence="1">Uncharacterized protein</fullName>
    </submittedName>
</protein>
<accession>A0A1Q9BEU1</accession>
<organism evidence="1 2">
    <name type="scientific">Symbiodinium microadriaticum</name>
    <name type="common">Dinoflagellate</name>
    <name type="synonym">Zooxanthella microadriatica</name>
    <dbReference type="NCBI Taxonomy" id="2951"/>
    <lineage>
        <taxon>Eukaryota</taxon>
        <taxon>Sar</taxon>
        <taxon>Alveolata</taxon>
        <taxon>Dinophyceae</taxon>
        <taxon>Suessiales</taxon>
        <taxon>Symbiodiniaceae</taxon>
        <taxon>Symbiodinium</taxon>
    </lineage>
</organism>
<dbReference type="AlphaFoldDB" id="A0A1Q9BEU1"/>
<comment type="caution">
    <text evidence="1">The sequence shown here is derived from an EMBL/GenBank/DDBJ whole genome shotgun (WGS) entry which is preliminary data.</text>
</comment>